<dbReference type="PANTHER" id="PTHR43019">
    <property type="entry name" value="SERINE ENDOPROTEASE DEGS"/>
    <property type="match status" value="1"/>
</dbReference>
<dbReference type="EMBL" id="BAABLD010000005">
    <property type="protein sequence ID" value="GAA5160883.1"/>
    <property type="molecule type" value="Genomic_DNA"/>
</dbReference>
<dbReference type="Gene3D" id="2.40.10.10">
    <property type="entry name" value="Trypsin-like serine proteases"/>
    <property type="match status" value="2"/>
</dbReference>
<sequence>MRSSRSFLGRWCVTAVTLLAAALLPCTVQAGLPDTAANVKASLVVVGTYQRTRSPAFVPLGTGFVVGDGRTVATNAHVRLRQQNTEQLEIMVVVQPSQPNVPREVQRLVIDEQHDLAVLRIRDGAPLPALPLASAPAREGQSIMLMGFPLPGLLGLTPAIQAGVISAIAPISIPAPRADRLEAAVIRQMVAGAYPIYVLDAVARPGNSGSPVVDIDSGQVLGVVSGGMVRQAREPGMAEPTGITYAIPVEHLRRLLQERD</sequence>
<dbReference type="Proteomes" id="UP001500547">
    <property type="component" value="Unassembled WGS sequence"/>
</dbReference>
<dbReference type="SUPFAM" id="SSF50494">
    <property type="entry name" value="Trypsin-like serine proteases"/>
    <property type="match status" value="1"/>
</dbReference>
<keyword evidence="1" id="KW-0732">Signal</keyword>
<dbReference type="RefSeq" id="WP_345531694.1">
    <property type="nucleotide sequence ID" value="NZ_BAABLD010000005.1"/>
</dbReference>
<evidence type="ECO:0008006" key="4">
    <source>
        <dbReference type="Google" id="ProtNLM"/>
    </source>
</evidence>
<dbReference type="PANTHER" id="PTHR43019:SF23">
    <property type="entry name" value="PROTEASE DO-LIKE 5, CHLOROPLASTIC"/>
    <property type="match status" value="1"/>
</dbReference>
<name>A0ABP9QF29_9RHOO</name>
<organism evidence="2 3">
    <name type="scientific">Viridibacterium curvum</name>
    <dbReference type="NCBI Taxonomy" id="1101404"/>
    <lineage>
        <taxon>Bacteria</taxon>
        <taxon>Pseudomonadati</taxon>
        <taxon>Pseudomonadota</taxon>
        <taxon>Betaproteobacteria</taxon>
        <taxon>Rhodocyclales</taxon>
        <taxon>Rhodocyclaceae</taxon>
        <taxon>Viridibacterium</taxon>
    </lineage>
</organism>
<evidence type="ECO:0000256" key="1">
    <source>
        <dbReference type="SAM" id="SignalP"/>
    </source>
</evidence>
<gene>
    <name evidence="2" type="ORF">GCM10025770_09230</name>
</gene>
<proteinExistence type="predicted"/>
<dbReference type="InterPro" id="IPR043504">
    <property type="entry name" value="Peptidase_S1_PA_chymotrypsin"/>
</dbReference>
<dbReference type="Pfam" id="PF13365">
    <property type="entry name" value="Trypsin_2"/>
    <property type="match status" value="1"/>
</dbReference>
<feature type="chain" id="PRO_5046180732" description="Serine protease" evidence="1">
    <location>
        <begin position="31"/>
        <end position="260"/>
    </location>
</feature>
<reference evidence="3" key="1">
    <citation type="journal article" date="2019" name="Int. J. Syst. Evol. Microbiol.">
        <title>The Global Catalogue of Microorganisms (GCM) 10K type strain sequencing project: providing services to taxonomists for standard genome sequencing and annotation.</title>
        <authorList>
            <consortium name="The Broad Institute Genomics Platform"/>
            <consortium name="The Broad Institute Genome Sequencing Center for Infectious Disease"/>
            <person name="Wu L."/>
            <person name="Ma J."/>
        </authorList>
    </citation>
    <scope>NUCLEOTIDE SEQUENCE [LARGE SCALE GENOMIC DNA]</scope>
    <source>
        <strain evidence="3">JCM 18715</strain>
    </source>
</reference>
<feature type="signal peptide" evidence="1">
    <location>
        <begin position="1"/>
        <end position="30"/>
    </location>
</feature>
<keyword evidence="3" id="KW-1185">Reference proteome</keyword>
<evidence type="ECO:0000313" key="2">
    <source>
        <dbReference type="EMBL" id="GAA5160883.1"/>
    </source>
</evidence>
<dbReference type="InterPro" id="IPR009003">
    <property type="entry name" value="Peptidase_S1_PA"/>
</dbReference>
<protein>
    <recommendedName>
        <fullName evidence="4">Serine protease</fullName>
    </recommendedName>
</protein>
<evidence type="ECO:0000313" key="3">
    <source>
        <dbReference type="Proteomes" id="UP001500547"/>
    </source>
</evidence>
<accession>A0ABP9QF29</accession>
<comment type="caution">
    <text evidence="2">The sequence shown here is derived from an EMBL/GenBank/DDBJ whole genome shotgun (WGS) entry which is preliminary data.</text>
</comment>